<name>A0A5B8YZJ4_CYTDA</name>
<dbReference type="AlphaFoldDB" id="A0A5B8YZJ4"/>
<dbReference type="SUPFAM" id="SSF53474">
    <property type="entry name" value="alpha/beta-Hydrolases"/>
    <property type="match status" value="1"/>
</dbReference>
<dbReference type="PANTHER" id="PTHR22946:SF9">
    <property type="entry name" value="POLYKETIDE TRANSFERASE AF380"/>
    <property type="match status" value="1"/>
</dbReference>
<dbReference type="GO" id="GO:0052689">
    <property type="term" value="F:carboxylic ester hydrolase activity"/>
    <property type="evidence" value="ECO:0007669"/>
    <property type="project" value="UniProtKB-ARBA"/>
</dbReference>
<dbReference type="Pfam" id="PF12146">
    <property type="entry name" value="Hydrolase_4"/>
    <property type="match status" value="1"/>
</dbReference>
<dbReference type="EMBL" id="CP042593">
    <property type="protein sequence ID" value="QED46142.1"/>
    <property type="molecule type" value="Genomic_DNA"/>
</dbReference>
<keyword evidence="4" id="KW-1185">Reference proteome</keyword>
<sequence>MTIFILCLLGFFLLAAYGVWTIGVKSQTPKRVELTETPKMPFEDVSIPGKTGKLKGWFIPSVNRGVEKSPLIMIVHGWGSSRSRMLRYVEPLYIAGYSLLLFDIRGHGDSDGVKALTVKTFRDDVVSAVIYAQKRKEVDPYRIGILAHSFGGFGSLLANKRRLGIKALVTDSIPTQFRTIMETALKKYKLPYFPLGPILTKLMFIRAGIKSDELKGFDARQALNEQKTPILMIHSKNDHYVPPSELTYLIENQPAHSETIEFLFVESKGHRSSETDLKFWQEVIPFFERNV</sequence>
<accession>A0A5B8YZJ4</accession>
<reference evidence="4" key="1">
    <citation type="submission" date="2019-08" db="EMBL/GenBank/DDBJ databases">
        <authorList>
            <person name="Zheng X."/>
        </authorList>
    </citation>
    <scope>NUCLEOTIDE SEQUENCE [LARGE SCALE GENOMIC DNA]</scope>
    <source>
        <strain evidence="4">FJAT-25496</strain>
    </source>
</reference>
<evidence type="ECO:0000313" key="4">
    <source>
        <dbReference type="Proteomes" id="UP000321555"/>
    </source>
</evidence>
<dbReference type="InterPro" id="IPR050261">
    <property type="entry name" value="FrsA_esterase"/>
</dbReference>
<organism evidence="3 4">
    <name type="scientific">Cytobacillus dafuensis</name>
    <name type="common">Bacillus dafuensis</name>
    <dbReference type="NCBI Taxonomy" id="1742359"/>
    <lineage>
        <taxon>Bacteria</taxon>
        <taxon>Bacillati</taxon>
        <taxon>Bacillota</taxon>
        <taxon>Bacilli</taxon>
        <taxon>Bacillales</taxon>
        <taxon>Bacillaceae</taxon>
        <taxon>Cytobacillus</taxon>
    </lineage>
</organism>
<evidence type="ECO:0000313" key="3">
    <source>
        <dbReference type="EMBL" id="QED46142.1"/>
    </source>
</evidence>
<dbReference type="OrthoDB" id="252464at2"/>
<keyword evidence="1 3" id="KW-0378">Hydrolase</keyword>
<dbReference type="InterPro" id="IPR022742">
    <property type="entry name" value="Hydrolase_4"/>
</dbReference>
<dbReference type="Gene3D" id="3.40.50.1820">
    <property type="entry name" value="alpha/beta hydrolase"/>
    <property type="match status" value="1"/>
</dbReference>
<dbReference type="STRING" id="1742359.GCA_001439625_01157"/>
<dbReference type="PANTHER" id="PTHR22946">
    <property type="entry name" value="DIENELACTONE HYDROLASE DOMAIN-CONTAINING PROTEIN-RELATED"/>
    <property type="match status" value="1"/>
</dbReference>
<dbReference type="InterPro" id="IPR029058">
    <property type="entry name" value="AB_hydrolase_fold"/>
</dbReference>
<proteinExistence type="predicted"/>
<evidence type="ECO:0000256" key="1">
    <source>
        <dbReference type="ARBA" id="ARBA00022801"/>
    </source>
</evidence>
<gene>
    <name evidence="3" type="ORF">FSZ17_01835</name>
</gene>
<feature type="domain" description="Serine aminopeptidase S33" evidence="2">
    <location>
        <begin position="71"/>
        <end position="169"/>
    </location>
</feature>
<dbReference type="KEGG" id="bda:FSZ17_01835"/>
<dbReference type="RefSeq" id="WP_057776202.1">
    <property type="nucleotide sequence ID" value="NZ_CP042593.1"/>
</dbReference>
<dbReference type="Proteomes" id="UP000321555">
    <property type="component" value="Chromosome"/>
</dbReference>
<evidence type="ECO:0000259" key="2">
    <source>
        <dbReference type="Pfam" id="PF12146"/>
    </source>
</evidence>
<protein>
    <submittedName>
        <fullName evidence="3">Alpha/beta fold hydrolase</fullName>
    </submittedName>
</protein>